<sequence length="161" mass="17375">MRKQIFKAIAEAVAAVPGVAFVDLWNNQVQTLNGGAAFPFAAVFIEFEAVEWKQQNMGARRGALAVRLHVVTRAVATHGHNEPGIDEALAVFDLLDSINAAMQGLRGDNFSGFMLTTSATNHDHAEIVENVERYVCGVQDITAMRPVRAVSGLSVAIGKRD</sequence>
<comment type="caution">
    <text evidence="1">The sequence shown here is derived from an EMBL/GenBank/DDBJ whole genome shotgun (WGS) entry which is preliminary data.</text>
</comment>
<dbReference type="EMBL" id="RAZM01000012">
    <property type="protein sequence ID" value="RLT80868.1"/>
    <property type="molecule type" value="Genomic_DNA"/>
</dbReference>
<dbReference type="AlphaFoldDB" id="A0A3L8AAI2"/>
<accession>A0A3L8AAI2</accession>
<protein>
    <submittedName>
        <fullName evidence="1">Uncharacterized protein</fullName>
    </submittedName>
</protein>
<organism evidence="1 2">
    <name type="scientific">Bacteroides acidifaciens</name>
    <dbReference type="NCBI Taxonomy" id="85831"/>
    <lineage>
        <taxon>Bacteria</taxon>
        <taxon>Pseudomonadati</taxon>
        <taxon>Bacteroidota</taxon>
        <taxon>Bacteroidia</taxon>
        <taxon>Bacteroidales</taxon>
        <taxon>Bacteroidaceae</taxon>
        <taxon>Bacteroides</taxon>
    </lineage>
</organism>
<name>A0A3L8AAI2_9BACE</name>
<reference evidence="1 2" key="1">
    <citation type="submission" date="2018-09" db="EMBL/GenBank/DDBJ databases">
        <title>Murine metabolic-syndrome-specific gut microbial biobank.</title>
        <authorList>
            <person name="Liu C."/>
        </authorList>
    </citation>
    <scope>NUCLEOTIDE SEQUENCE [LARGE SCALE GENOMIC DNA]</scope>
    <source>
        <strain evidence="1 2">0.1X-D8-26</strain>
    </source>
</reference>
<dbReference type="Proteomes" id="UP000267159">
    <property type="component" value="Unassembled WGS sequence"/>
</dbReference>
<gene>
    <name evidence="1" type="ORF">D7Y07_05640</name>
</gene>
<evidence type="ECO:0000313" key="1">
    <source>
        <dbReference type="EMBL" id="RLT80868.1"/>
    </source>
</evidence>
<dbReference type="RefSeq" id="WP_121765521.1">
    <property type="nucleotide sequence ID" value="NZ_RAZM01000012.1"/>
</dbReference>
<proteinExistence type="predicted"/>
<evidence type="ECO:0000313" key="2">
    <source>
        <dbReference type="Proteomes" id="UP000267159"/>
    </source>
</evidence>